<name>A0AAN9SGT9_PSOTE</name>
<accession>A0AAN9SGT9</accession>
<protein>
    <recommendedName>
        <fullName evidence="4">Secreted protein</fullName>
    </recommendedName>
</protein>
<evidence type="ECO:0000256" key="1">
    <source>
        <dbReference type="SAM" id="SignalP"/>
    </source>
</evidence>
<dbReference type="Proteomes" id="UP001386955">
    <property type="component" value="Unassembled WGS sequence"/>
</dbReference>
<feature type="signal peptide" evidence="1">
    <location>
        <begin position="1"/>
        <end position="22"/>
    </location>
</feature>
<reference evidence="2 3" key="1">
    <citation type="submission" date="2024-01" db="EMBL/GenBank/DDBJ databases">
        <title>The genomes of 5 underutilized Papilionoideae crops provide insights into root nodulation and disease resistanc.</title>
        <authorList>
            <person name="Jiang F."/>
        </authorList>
    </citation>
    <scope>NUCLEOTIDE SEQUENCE [LARGE SCALE GENOMIC DNA]</scope>
    <source>
        <strain evidence="2">DUOXIRENSHENG_FW03</strain>
        <tissue evidence="2">Leaves</tissue>
    </source>
</reference>
<proteinExistence type="predicted"/>
<dbReference type="EMBL" id="JAYMYS010000004">
    <property type="protein sequence ID" value="KAK7395676.1"/>
    <property type="molecule type" value="Genomic_DNA"/>
</dbReference>
<keyword evidence="3" id="KW-1185">Reference proteome</keyword>
<keyword evidence="1" id="KW-0732">Signal</keyword>
<gene>
    <name evidence="2" type="ORF">VNO78_16241</name>
</gene>
<comment type="caution">
    <text evidence="2">The sequence shown here is derived from an EMBL/GenBank/DDBJ whole genome shotgun (WGS) entry which is preliminary data.</text>
</comment>
<dbReference type="AlphaFoldDB" id="A0AAN9SGT9"/>
<evidence type="ECO:0000313" key="2">
    <source>
        <dbReference type="EMBL" id="KAK7395676.1"/>
    </source>
</evidence>
<feature type="chain" id="PRO_5042911203" description="Secreted protein" evidence="1">
    <location>
        <begin position="23"/>
        <end position="106"/>
    </location>
</feature>
<sequence length="106" mass="11919">MLLNSLACSFLVSTSWFYGVWKEMSYTLIVSMAHLNQRLVQLQGRNASHYSGYTCTRRDIELLLIDFSIDTPVMLSAAHFIFFICGLNMSHILVGSSTSCGKCNIK</sequence>
<organism evidence="2 3">
    <name type="scientific">Psophocarpus tetragonolobus</name>
    <name type="common">Winged bean</name>
    <name type="synonym">Dolichos tetragonolobus</name>
    <dbReference type="NCBI Taxonomy" id="3891"/>
    <lineage>
        <taxon>Eukaryota</taxon>
        <taxon>Viridiplantae</taxon>
        <taxon>Streptophyta</taxon>
        <taxon>Embryophyta</taxon>
        <taxon>Tracheophyta</taxon>
        <taxon>Spermatophyta</taxon>
        <taxon>Magnoliopsida</taxon>
        <taxon>eudicotyledons</taxon>
        <taxon>Gunneridae</taxon>
        <taxon>Pentapetalae</taxon>
        <taxon>rosids</taxon>
        <taxon>fabids</taxon>
        <taxon>Fabales</taxon>
        <taxon>Fabaceae</taxon>
        <taxon>Papilionoideae</taxon>
        <taxon>50 kb inversion clade</taxon>
        <taxon>NPAAA clade</taxon>
        <taxon>indigoferoid/millettioid clade</taxon>
        <taxon>Phaseoleae</taxon>
        <taxon>Psophocarpus</taxon>
    </lineage>
</organism>
<evidence type="ECO:0008006" key="4">
    <source>
        <dbReference type="Google" id="ProtNLM"/>
    </source>
</evidence>
<evidence type="ECO:0000313" key="3">
    <source>
        <dbReference type="Proteomes" id="UP001386955"/>
    </source>
</evidence>